<geneLocation type="plasmid" evidence="1 2">
    <name>pAACEN2</name>
</geneLocation>
<sequence length="112" mass="12363">MAEMTLIEVRTLLGLAEDAPDELLRSRLEAASEGLTLHTRLTADLHLNADASVDQVVTGIQSARDQVVTHMRQEIATMAQEMKDLRQHTARKSAEVWLKGLSKERVVSATAD</sequence>
<evidence type="ECO:0000313" key="1">
    <source>
        <dbReference type="EMBL" id="BCK77764.1"/>
    </source>
</evidence>
<keyword evidence="2" id="KW-1185">Reference proteome</keyword>
<dbReference type="RefSeq" id="WP_010666070.1">
    <property type="nucleotide sequence ID" value="NZ_AP023412.1"/>
</dbReference>
<accession>A0AB33ISD4</accession>
<proteinExistence type="predicted"/>
<dbReference type="AlphaFoldDB" id="A0AB33ISD4"/>
<dbReference type="Proteomes" id="UP000516424">
    <property type="component" value="Plasmid pAACEN2"/>
</dbReference>
<evidence type="ECO:0008006" key="3">
    <source>
        <dbReference type="Google" id="ProtNLM"/>
    </source>
</evidence>
<evidence type="ECO:0000313" key="2">
    <source>
        <dbReference type="Proteomes" id="UP000516424"/>
    </source>
</evidence>
<organism evidence="1 2">
    <name type="scientific">Acetobacter aceti NBRC 14818</name>
    <dbReference type="NCBI Taxonomy" id="887700"/>
    <lineage>
        <taxon>Bacteria</taxon>
        <taxon>Pseudomonadati</taxon>
        <taxon>Pseudomonadota</taxon>
        <taxon>Alphaproteobacteria</taxon>
        <taxon>Acetobacterales</taxon>
        <taxon>Acetobacteraceae</taxon>
        <taxon>Acetobacter</taxon>
        <taxon>Acetobacter subgen. Acetobacter</taxon>
    </lineage>
</organism>
<dbReference type="Pfam" id="PF05135">
    <property type="entry name" value="Phage_connect_1"/>
    <property type="match status" value="1"/>
</dbReference>
<name>A0AB33ISD4_ACEAC</name>
<reference evidence="1 2" key="1">
    <citation type="journal article" date="2011" name="Microbiology">
        <title>Transcriptome response to different carbon sources in Acetobacter aceti.</title>
        <authorList>
            <person name="Sakurai K."/>
            <person name="Arai H."/>
            <person name="Ishii M."/>
            <person name="Igarashi Y."/>
        </authorList>
    </citation>
    <scope>NUCLEOTIDE SEQUENCE [LARGE SCALE GENOMIC DNA]</scope>
    <source>
        <strain evidence="1 2">NBRC 14818</strain>
    </source>
</reference>
<dbReference type="InterPro" id="IPR021146">
    <property type="entry name" value="Phage_gp6-like_head-tail"/>
</dbReference>
<gene>
    <name evidence="1" type="ORF">EMQ_P208</name>
</gene>
<protein>
    <recommendedName>
        <fullName evidence="3">Flagellar protein FliT</fullName>
    </recommendedName>
</protein>
<keyword evidence="1" id="KW-0614">Plasmid</keyword>
<dbReference type="EMBL" id="AP023412">
    <property type="protein sequence ID" value="BCK77764.1"/>
    <property type="molecule type" value="Genomic_DNA"/>
</dbReference>